<dbReference type="Pfam" id="PF00306">
    <property type="entry name" value="ATP-synt_ab_C"/>
    <property type="match status" value="1"/>
</dbReference>
<dbReference type="SUPFAM" id="SSF52540">
    <property type="entry name" value="P-loop containing nucleoside triphosphate hydrolases"/>
    <property type="match status" value="1"/>
</dbReference>
<keyword evidence="6 12" id="KW-0067">ATP-binding</keyword>
<comment type="subcellular location">
    <subcellularLocation>
        <location evidence="12">Cell membrane</location>
        <topology evidence="12">Peripheral membrane protein</topology>
    </subcellularLocation>
    <subcellularLocation>
        <location evidence="1">Membrane</location>
    </subcellularLocation>
</comment>
<dbReference type="GO" id="GO:0045259">
    <property type="term" value="C:proton-transporting ATP synthase complex"/>
    <property type="evidence" value="ECO:0007669"/>
    <property type="project" value="UniProtKB-KW"/>
</dbReference>
<keyword evidence="4 12" id="KW-1003">Cell membrane</keyword>
<dbReference type="PROSITE" id="PS00152">
    <property type="entry name" value="ATPASE_ALPHA_BETA"/>
    <property type="match status" value="1"/>
</dbReference>
<evidence type="ECO:0000313" key="16">
    <source>
        <dbReference type="EMBL" id="RZU03223.1"/>
    </source>
</evidence>
<keyword evidence="8 12" id="KW-0406">Ion transport</keyword>
<dbReference type="FunFam" id="3.40.50.300:FF:000002">
    <property type="entry name" value="ATP synthase subunit alpha"/>
    <property type="match status" value="1"/>
</dbReference>
<feature type="site" description="Required for activity" evidence="12">
    <location>
        <position position="375"/>
    </location>
</feature>
<dbReference type="Pfam" id="PF02874">
    <property type="entry name" value="ATP-synt_ab_N"/>
    <property type="match status" value="1"/>
</dbReference>
<dbReference type="EMBL" id="SHKR01000017">
    <property type="protein sequence ID" value="RZU03223.1"/>
    <property type="molecule type" value="Genomic_DNA"/>
</dbReference>
<evidence type="ECO:0000256" key="7">
    <source>
        <dbReference type="ARBA" id="ARBA00022967"/>
    </source>
</evidence>
<dbReference type="InterPro" id="IPR036121">
    <property type="entry name" value="ATPase_F1/V1/A1_a/bsu_N_sf"/>
</dbReference>
<protein>
    <recommendedName>
        <fullName evidence="12">ATP synthase subunit alpha</fullName>
        <ecNumber evidence="12">7.1.2.2</ecNumber>
    </recommendedName>
    <alternativeName>
        <fullName evidence="12">ATP synthase F1 sector subunit alpha</fullName>
    </alternativeName>
    <alternativeName>
        <fullName evidence="12">F-ATPase subunit alpha</fullName>
    </alternativeName>
</protein>
<dbReference type="InterPro" id="IPR020003">
    <property type="entry name" value="ATPase_a/bsu_AS"/>
</dbReference>
<comment type="catalytic activity">
    <reaction evidence="12">
        <text>ATP + H2O + 4 H(+)(in) = ADP + phosphate + 5 H(+)(out)</text>
        <dbReference type="Rhea" id="RHEA:57720"/>
        <dbReference type="ChEBI" id="CHEBI:15377"/>
        <dbReference type="ChEBI" id="CHEBI:15378"/>
        <dbReference type="ChEBI" id="CHEBI:30616"/>
        <dbReference type="ChEBI" id="CHEBI:43474"/>
        <dbReference type="ChEBI" id="CHEBI:456216"/>
        <dbReference type="EC" id="7.1.2.2"/>
    </reaction>
</comment>
<dbReference type="Gene3D" id="2.40.30.20">
    <property type="match status" value="1"/>
</dbReference>
<dbReference type="InterPro" id="IPR005294">
    <property type="entry name" value="ATP_synth_F1_asu"/>
</dbReference>
<evidence type="ECO:0000256" key="4">
    <source>
        <dbReference type="ARBA" id="ARBA00022475"/>
    </source>
</evidence>
<keyword evidence="10 12" id="KW-0139">CF(1)</keyword>
<evidence type="ECO:0000256" key="1">
    <source>
        <dbReference type="ARBA" id="ARBA00004370"/>
    </source>
</evidence>
<dbReference type="InterPro" id="IPR023366">
    <property type="entry name" value="ATP_synth_asu-like_sf"/>
</dbReference>
<evidence type="ECO:0000259" key="15">
    <source>
        <dbReference type="Pfam" id="PF02874"/>
    </source>
</evidence>
<evidence type="ECO:0000313" key="17">
    <source>
        <dbReference type="Proteomes" id="UP000292027"/>
    </source>
</evidence>
<dbReference type="GO" id="GO:0046933">
    <property type="term" value="F:proton-transporting ATP synthase activity, rotational mechanism"/>
    <property type="evidence" value="ECO:0007669"/>
    <property type="project" value="UniProtKB-UniRule"/>
</dbReference>
<dbReference type="GO" id="GO:0005886">
    <property type="term" value="C:plasma membrane"/>
    <property type="evidence" value="ECO:0007669"/>
    <property type="project" value="UniProtKB-SubCell"/>
</dbReference>
<dbReference type="NCBIfam" id="NF009884">
    <property type="entry name" value="PRK13343.1"/>
    <property type="match status" value="1"/>
</dbReference>
<dbReference type="AlphaFoldDB" id="A0A4Q7W2A6"/>
<dbReference type="InterPro" id="IPR027417">
    <property type="entry name" value="P-loop_NTPase"/>
</dbReference>
<dbReference type="PANTHER" id="PTHR48082">
    <property type="entry name" value="ATP SYNTHASE SUBUNIT ALPHA, MITOCHONDRIAL"/>
    <property type="match status" value="1"/>
</dbReference>
<organism evidence="16 17">
    <name type="scientific">Kribbella rubisoli</name>
    <dbReference type="NCBI Taxonomy" id="3075929"/>
    <lineage>
        <taxon>Bacteria</taxon>
        <taxon>Bacillati</taxon>
        <taxon>Actinomycetota</taxon>
        <taxon>Actinomycetes</taxon>
        <taxon>Propionibacteriales</taxon>
        <taxon>Kribbellaceae</taxon>
        <taxon>Kribbella</taxon>
    </lineage>
</organism>
<dbReference type="Proteomes" id="UP000292027">
    <property type="component" value="Unassembled WGS sequence"/>
</dbReference>
<gene>
    <name evidence="12" type="primary">atpA</name>
    <name evidence="16" type="ORF">EV645_7249</name>
</gene>
<sequence>MAELTIRPEEIRDALDRFVTEYQPEQTSAEEVGTVVDAGDGIAHVEGLPSVMTNELLEFEDGTRGIALNLDVRDIGVVVLGEFDGIEEGQQVRRTGRVLSVPVGEGYLGRVVDPLGKPIDGLGEIQNLEGERALELQAAGVMDRQEVREPLQTGIKAIDGMIPIGRGQRELIIGDRKTGKTAIAIDTIINQKGNWESGDPKKQVRCIYVAIGQKGSTIAAVRGALEEAGAMEYTTIVASPASDPAGFKYVAPYTGSAIGQHWMYQGKHVLIVFDDLTKQAEAYRAMSLLLRRPPGREAYPGDVFYLHSRLLERCAKLSDALGAGSMTGLPIIETKANDVSAFIPTNVISITDGQIFLQSDLFNANIRPAIDVGISVSRVGGAAQVKGMKNVSGSLKIDLAQFRAMEAFAMFASDLDATSRRQLDRGQRLVQLLRQPQYSPYPVEDQIVSIWAGTKGHFDDVPVNDVLRFERDFLDYLRRESKVLDSIRESGLFNDDSAQAVTEALDAFKPTFQTSEGTLLGTEAEAEAMNEGDVEQEQIVRQKRG</sequence>
<name>A0A4Q7W2A6_9ACTN</name>
<dbReference type="InterPro" id="IPR004100">
    <property type="entry name" value="ATPase_F1/V1/A1_a/bsu_N"/>
</dbReference>
<dbReference type="RefSeq" id="WP_130448652.1">
    <property type="nucleotide sequence ID" value="NZ_SHKR01000017.1"/>
</dbReference>
<evidence type="ECO:0000256" key="3">
    <source>
        <dbReference type="ARBA" id="ARBA00022448"/>
    </source>
</evidence>
<evidence type="ECO:0000256" key="8">
    <source>
        <dbReference type="ARBA" id="ARBA00023065"/>
    </source>
</evidence>
<accession>A0A4Q7W2A6</accession>
<evidence type="ECO:0000256" key="2">
    <source>
        <dbReference type="ARBA" id="ARBA00008936"/>
    </source>
</evidence>
<comment type="similarity">
    <text evidence="2 12">Belongs to the ATPase alpha/beta chains family.</text>
</comment>
<evidence type="ECO:0000256" key="11">
    <source>
        <dbReference type="ARBA" id="ARBA00023310"/>
    </source>
</evidence>
<keyword evidence="9 12" id="KW-0472">Membrane</keyword>
<dbReference type="SUPFAM" id="SSF50615">
    <property type="entry name" value="N-terminal domain of alpha and beta subunits of F1 ATP synthase"/>
    <property type="match status" value="1"/>
</dbReference>
<dbReference type="PANTHER" id="PTHR48082:SF2">
    <property type="entry name" value="ATP SYNTHASE SUBUNIT ALPHA, MITOCHONDRIAL"/>
    <property type="match status" value="1"/>
</dbReference>
<keyword evidence="17" id="KW-1185">Reference proteome</keyword>
<keyword evidence="12" id="KW-0375">Hydrogen ion transport</keyword>
<dbReference type="InterPro" id="IPR000194">
    <property type="entry name" value="ATPase_F1/V1/A1_a/bsu_nucl-bd"/>
</dbReference>
<comment type="function">
    <text evidence="12">Produces ATP from ADP in the presence of a proton gradient across the membrane. The alpha chain is a regulatory subunit.</text>
</comment>
<feature type="domain" description="ATPase F1/V1/A1 complex alpha/beta subunit nucleotide-binding" evidence="13">
    <location>
        <begin position="154"/>
        <end position="377"/>
    </location>
</feature>
<dbReference type="GO" id="GO:0043531">
    <property type="term" value="F:ADP binding"/>
    <property type="evidence" value="ECO:0007669"/>
    <property type="project" value="TreeGrafter"/>
</dbReference>
<evidence type="ECO:0000256" key="9">
    <source>
        <dbReference type="ARBA" id="ARBA00023136"/>
    </source>
</evidence>
<dbReference type="GO" id="GO:0005524">
    <property type="term" value="F:ATP binding"/>
    <property type="evidence" value="ECO:0007669"/>
    <property type="project" value="UniProtKB-UniRule"/>
</dbReference>
<keyword evidence="11 12" id="KW-0066">ATP synthesis</keyword>
<dbReference type="NCBIfam" id="TIGR00962">
    <property type="entry name" value="atpA"/>
    <property type="match status" value="1"/>
</dbReference>
<feature type="binding site" evidence="12">
    <location>
        <begin position="174"/>
        <end position="181"/>
    </location>
    <ligand>
        <name>ATP</name>
        <dbReference type="ChEBI" id="CHEBI:30616"/>
    </ligand>
</feature>
<dbReference type="CDD" id="cd18116">
    <property type="entry name" value="ATP-synt_F1_alpha_N"/>
    <property type="match status" value="1"/>
</dbReference>
<evidence type="ECO:0000256" key="12">
    <source>
        <dbReference type="HAMAP-Rule" id="MF_01346"/>
    </source>
</evidence>
<dbReference type="InterPro" id="IPR000793">
    <property type="entry name" value="ATP_synth_asu_C"/>
</dbReference>
<feature type="domain" description="ATP synthase alpha subunit C-terminal" evidence="14">
    <location>
        <begin position="384"/>
        <end position="508"/>
    </location>
</feature>
<dbReference type="InterPro" id="IPR038376">
    <property type="entry name" value="ATP_synth_asu_C_sf"/>
</dbReference>
<dbReference type="Pfam" id="PF00006">
    <property type="entry name" value="ATP-synt_ab"/>
    <property type="match status" value="1"/>
</dbReference>
<keyword evidence="7 12" id="KW-1278">Translocase</keyword>
<proteinExistence type="inferred from homology"/>
<dbReference type="CDD" id="cd18113">
    <property type="entry name" value="ATP-synt_F1_alpha_C"/>
    <property type="match status" value="1"/>
</dbReference>
<dbReference type="CDD" id="cd01132">
    <property type="entry name" value="F1-ATPase_alpha_CD"/>
    <property type="match status" value="1"/>
</dbReference>
<dbReference type="EC" id="7.1.2.2" evidence="12"/>
<dbReference type="InterPro" id="IPR033732">
    <property type="entry name" value="ATP_synth_F1_a_nt-bd_dom"/>
</dbReference>
<dbReference type="SUPFAM" id="SSF47917">
    <property type="entry name" value="C-terminal domain of alpha and beta subunits of F1 ATP synthase"/>
    <property type="match status" value="1"/>
</dbReference>
<keyword evidence="5 12" id="KW-0547">Nucleotide-binding</keyword>
<evidence type="ECO:0000256" key="5">
    <source>
        <dbReference type="ARBA" id="ARBA00022741"/>
    </source>
</evidence>
<reference evidence="16 17" key="1">
    <citation type="journal article" date="2015" name="Stand. Genomic Sci.">
        <title>Genomic Encyclopedia of Bacterial and Archaeal Type Strains, Phase III: the genomes of soil and plant-associated and newly described type strains.</title>
        <authorList>
            <person name="Whitman W.B."/>
            <person name="Woyke T."/>
            <person name="Klenk H.P."/>
            <person name="Zhou Y."/>
            <person name="Lilburn T.G."/>
            <person name="Beck B.J."/>
            <person name="De Vos P."/>
            <person name="Vandamme P."/>
            <person name="Eisen J.A."/>
            <person name="Garrity G."/>
            <person name="Hugenholtz P."/>
            <person name="Kyrpides N.C."/>
        </authorList>
    </citation>
    <scope>NUCLEOTIDE SEQUENCE [LARGE SCALE GENOMIC DNA]</scope>
    <source>
        <strain evidence="16 17">VKM Ac-2540</strain>
    </source>
</reference>
<evidence type="ECO:0000256" key="10">
    <source>
        <dbReference type="ARBA" id="ARBA00023196"/>
    </source>
</evidence>
<keyword evidence="3 12" id="KW-0813">Transport</keyword>
<dbReference type="Gene3D" id="1.20.150.20">
    <property type="entry name" value="ATP synthase alpha/beta chain, C-terminal domain"/>
    <property type="match status" value="1"/>
</dbReference>
<evidence type="ECO:0000256" key="6">
    <source>
        <dbReference type="ARBA" id="ARBA00022840"/>
    </source>
</evidence>
<evidence type="ECO:0000259" key="13">
    <source>
        <dbReference type="Pfam" id="PF00006"/>
    </source>
</evidence>
<dbReference type="OrthoDB" id="9803053at2"/>
<feature type="domain" description="ATPase F1/V1/A1 complex alpha/beta subunit N-terminal" evidence="15">
    <location>
        <begin position="30"/>
        <end position="96"/>
    </location>
</feature>
<dbReference type="Gene3D" id="3.40.50.300">
    <property type="entry name" value="P-loop containing nucleotide triphosphate hydrolases"/>
    <property type="match status" value="1"/>
</dbReference>
<dbReference type="FunFam" id="1.20.150.20:FF:000001">
    <property type="entry name" value="ATP synthase subunit alpha"/>
    <property type="match status" value="1"/>
</dbReference>
<dbReference type="HAMAP" id="MF_01346">
    <property type="entry name" value="ATP_synth_alpha_bact"/>
    <property type="match status" value="1"/>
</dbReference>
<comment type="caution">
    <text evidence="16">The sequence shown here is derived from an EMBL/GenBank/DDBJ whole genome shotgun (WGS) entry which is preliminary data.</text>
</comment>
<evidence type="ECO:0000259" key="14">
    <source>
        <dbReference type="Pfam" id="PF00306"/>
    </source>
</evidence>